<proteinExistence type="inferred from homology"/>
<sequence>MSDIVVLGGGFAAVWSAAAASRLLRRQGADRTVTLIAPGDDLVIRPRLYQADPATMRVPLDDVLKPIGVERVAGTATAVDTGRRRVTVRHRDGEVSALPYERLVLATGSHLVRPERLPGAERLHDVDTIEAATALEAHLHALPAGPADGRFTAVVVGAGFTGLEIATELVDRLRAVAATCGAEDQVRVVLLERADTLGPDLGPGPRPAVTAALDELGVERRLGTSLSAVTERGAELSDGVTVPARTVVWTAGVRASRLTGDVPAERDHLGRLLTDRFLRVPGVPGVYAAGDTAAAEVEDGHRTMPSCQHALALGRFAGHNVAADLLGLSPVPFAPDPYVTCLDLGSAGAVFTRGWERRVQMTGETAKARKRAVNEEWIYPPTGDAEEILRHAEPGFSVRRTVTT</sequence>
<accession>A0A9W6RPF8</accession>
<dbReference type="PRINTS" id="PR00368">
    <property type="entry name" value="FADPNR"/>
</dbReference>
<dbReference type="SUPFAM" id="SSF51905">
    <property type="entry name" value="FAD/NAD(P)-binding domain"/>
    <property type="match status" value="1"/>
</dbReference>
<dbReference type="Pfam" id="PF07992">
    <property type="entry name" value="Pyr_redox_2"/>
    <property type="match status" value="1"/>
</dbReference>
<dbReference type="PANTHER" id="PTHR42913">
    <property type="entry name" value="APOPTOSIS-INDUCING FACTOR 1"/>
    <property type="match status" value="1"/>
</dbReference>
<evidence type="ECO:0000256" key="2">
    <source>
        <dbReference type="ARBA" id="ARBA00005272"/>
    </source>
</evidence>
<dbReference type="EMBL" id="BSTJ01000012">
    <property type="protein sequence ID" value="GLY79606.1"/>
    <property type="molecule type" value="Genomic_DNA"/>
</dbReference>
<dbReference type="GO" id="GO:0019646">
    <property type="term" value="P:aerobic electron transport chain"/>
    <property type="evidence" value="ECO:0007669"/>
    <property type="project" value="TreeGrafter"/>
</dbReference>
<gene>
    <name evidence="7" type="ORF">Airi01_078730</name>
</gene>
<reference evidence="7" key="1">
    <citation type="submission" date="2023-03" db="EMBL/GenBank/DDBJ databases">
        <title>Actinoallomurus iriomotensis NBRC 103681.</title>
        <authorList>
            <person name="Ichikawa N."/>
            <person name="Sato H."/>
            <person name="Tonouchi N."/>
        </authorList>
    </citation>
    <scope>NUCLEOTIDE SEQUENCE</scope>
    <source>
        <strain evidence="7">NBRC 103681</strain>
    </source>
</reference>
<dbReference type="RefSeq" id="WP_285631333.1">
    <property type="nucleotide sequence ID" value="NZ_BSTJ01000012.1"/>
</dbReference>
<name>A0A9W6RPF8_9ACTN</name>
<dbReference type="InterPro" id="IPR051169">
    <property type="entry name" value="NADH-Q_oxidoreductase"/>
</dbReference>
<dbReference type="InterPro" id="IPR023753">
    <property type="entry name" value="FAD/NAD-binding_dom"/>
</dbReference>
<dbReference type="InterPro" id="IPR036188">
    <property type="entry name" value="FAD/NAD-bd_sf"/>
</dbReference>
<evidence type="ECO:0000313" key="7">
    <source>
        <dbReference type="EMBL" id="GLY79606.1"/>
    </source>
</evidence>
<dbReference type="PRINTS" id="PR00411">
    <property type="entry name" value="PNDRDTASEI"/>
</dbReference>
<keyword evidence="4" id="KW-0274">FAD</keyword>
<dbReference type="Gene3D" id="3.50.50.100">
    <property type="match status" value="1"/>
</dbReference>
<evidence type="ECO:0000313" key="8">
    <source>
        <dbReference type="Proteomes" id="UP001165135"/>
    </source>
</evidence>
<evidence type="ECO:0000256" key="5">
    <source>
        <dbReference type="ARBA" id="ARBA00023002"/>
    </source>
</evidence>
<comment type="similarity">
    <text evidence="2">Belongs to the NADH dehydrogenase family.</text>
</comment>
<keyword evidence="5" id="KW-0560">Oxidoreductase</keyword>
<evidence type="ECO:0000259" key="6">
    <source>
        <dbReference type="Pfam" id="PF07992"/>
    </source>
</evidence>
<dbReference type="PANTHER" id="PTHR42913:SF3">
    <property type="entry name" value="64 KDA MITOCHONDRIAL NADH DEHYDROGENASE (EUROFUNG)"/>
    <property type="match status" value="1"/>
</dbReference>
<dbReference type="GO" id="GO:0003955">
    <property type="term" value="F:NAD(P)H dehydrogenase (quinone) activity"/>
    <property type="evidence" value="ECO:0007669"/>
    <property type="project" value="TreeGrafter"/>
</dbReference>
<feature type="domain" description="FAD/NAD(P)-binding" evidence="6">
    <location>
        <begin position="3"/>
        <end position="312"/>
    </location>
</feature>
<keyword evidence="3" id="KW-0285">Flavoprotein</keyword>
<organism evidence="7 8">
    <name type="scientific">Actinoallomurus iriomotensis</name>
    <dbReference type="NCBI Taxonomy" id="478107"/>
    <lineage>
        <taxon>Bacteria</taxon>
        <taxon>Bacillati</taxon>
        <taxon>Actinomycetota</taxon>
        <taxon>Actinomycetes</taxon>
        <taxon>Streptosporangiales</taxon>
        <taxon>Thermomonosporaceae</taxon>
        <taxon>Actinoallomurus</taxon>
    </lineage>
</organism>
<evidence type="ECO:0000256" key="3">
    <source>
        <dbReference type="ARBA" id="ARBA00022630"/>
    </source>
</evidence>
<dbReference type="AlphaFoldDB" id="A0A9W6RPF8"/>
<evidence type="ECO:0000256" key="4">
    <source>
        <dbReference type="ARBA" id="ARBA00022827"/>
    </source>
</evidence>
<comment type="caution">
    <text evidence="7">The sequence shown here is derived from an EMBL/GenBank/DDBJ whole genome shotgun (WGS) entry which is preliminary data.</text>
</comment>
<evidence type="ECO:0000256" key="1">
    <source>
        <dbReference type="ARBA" id="ARBA00001974"/>
    </source>
</evidence>
<comment type="cofactor">
    <cofactor evidence="1">
        <name>FAD</name>
        <dbReference type="ChEBI" id="CHEBI:57692"/>
    </cofactor>
</comment>
<dbReference type="Proteomes" id="UP001165135">
    <property type="component" value="Unassembled WGS sequence"/>
</dbReference>
<protein>
    <submittedName>
        <fullName evidence="7">Pyridine nucleotide-disulfide oxidoreductase</fullName>
    </submittedName>
</protein>